<proteinExistence type="predicted"/>
<dbReference type="InterPro" id="IPR051448">
    <property type="entry name" value="CdaR-like_regulators"/>
</dbReference>
<dbReference type="Pfam" id="PF13556">
    <property type="entry name" value="HTH_30"/>
    <property type="match status" value="1"/>
</dbReference>
<dbReference type="InterPro" id="IPR042070">
    <property type="entry name" value="PucR_C-HTH_sf"/>
</dbReference>
<dbReference type="AlphaFoldDB" id="A0A939PUW0"/>
<evidence type="ECO:0000313" key="2">
    <source>
        <dbReference type="EMBL" id="MBO2455221.1"/>
    </source>
</evidence>
<dbReference type="Gene3D" id="1.10.10.2840">
    <property type="entry name" value="PucR C-terminal helix-turn-helix domain"/>
    <property type="match status" value="1"/>
</dbReference>
<dbReference type="PANTHER" id="PTHR33744">
    <property type="entry name" value="CARBOHYDRATE DIACID REGULATOR"/>
    <property type="match status" value="1"/>
</dbReference>
<comment type="caution">
    <text evidence="2">The sequence shown here is derived from an EMBL/GenBank/DDBJ whole genome shotgun (WGS) entry which is preliminary data.</text>
</comment>
<dbReference type="PANTHER" id="PTHR33744:SF1">
    <property type="entry name" value="DNA-BINDING TRANSCRIPTIONAL ACTIVATOR ADER"/>
    <property type="match status" value="1"/>
</dbReference>
<dbReference type="EMBL" id="JAGEOJ010000034">
    <property type="protein sequence ID" value="MBO2455221.1"/>
    <property type="molecule type" value="Genomic_DNA"/>
</dbReference>
<dbReference type="InterPro" id="IPR025736">
    <property type="entry name" value="PucR_C-HTH_dom"/>
</dbReference>
<keyword evidence="3" id="KW-1185">Reference proteome</keyword>
<accession>A0A939PUW0</accession>
<protein>
    <submittedName>
        <fullName evidence="2">Helix-turn-helix domain-containing protein</fullName>
    </submittedName>
</protein>
<feature type="domain" description="PucR C-terminal helix-turn-helix" evidence="1">
    <location>
        <begin position="88"/>
        <end position="144"/>
    </location>
</feature>
<gene>
    <name evidence="2" type="ORF">J4573_49605</name>
</gene>
<organism evidence="2 3">
    <name type="scientific">Actinomadura barringtoniae</name>
    <dbReference type="NCBI Taxonomy" id="1427535"/>
    <lineage>
        <taxon>Bacteria</taxon>
        <taxon>Bacillati</taxon>
        <taxon>Actinomycetota</taxon>
        <taxon>Actinomycetes</taxon>
        <taxon>Streptosporangiales</taxon>
        <taxon>Thermomonosporaceae</taxon>
        <taxon>Actinomadura</taxon>
    </lineage>
</organism>
<dbReference type="Proteomes" id="UP000669179">
    <property type="component" value="Unassembled WGS sequence"/>
</dbReference>
<sequence>MIAERLDVPDGLRVAVGPVAQGVPGFRRSHLGALEAQRLAGGSPLSCFADVRVASLLTADAEQARWFAEETLGGLSGLAGADDRVAELRETLRVYLACGRSPQVAAGLLHVARNTVTYRVKRAEELLGRPLSGDLLELRLALEIVRTLR</sequence>
<evidence type="ECO:0000259" key="1">
    <source>
        <dbReference type="Pfam" id="PF13556"/>
    </source>
</evidence>
<evidence type="ECO:0000313" key="3">
    <source>
        <dbReference type="Proteomes" id="UP000669179"/>
    </source>
</evidence>
<name>A0A939PUW0_9ACTN</name>
<reference evidence="2" key="1">
    <citation type="submission" date="2021-03" db="EMBL/GenBank/DDBJ databases">
        <authorList>
            <person name="Kanchanasin P."/>
            <person name="Saeng-In P."/>
            <person name="Phongsopitanun W."/>
            <person name="Yuki M."/>
            <person name="Kudo T."/>
            <person name="Ohkuma M."/>
            <person name="Tanasupawat S."/>
        </authorList>
    </citation>
    <scope>NUCLEOTIDE SEQUENCE</scope>
    <source>
        <strain evidence="2">GKU 128</strain>
    </source>
</reference>